<dbReference type="SUPFAM" id="SSF53850">
    <property type="entry name" value="Periplasmic binding protein-like II"/>
    <property type="match status" value="1"/>
</dbReference>
<dbReference type="GO" id="GO:0003700">
    <property type="term" value="F:DNA-binding transcription factor activity"/>
    <property type="evidence" value="ECO:0007669"/>
    <property type="project" value="InterPro"/>
</dbReference>
<evidence type="ECO:0000313" key="6">
    <source>
        <dbReference type="EMBL" id="TMP37803.1"/>
    </source>
</evidence>
<evidence type="ECO:0000256" key="2">
    <source>
        <dbReference type="ARBA" id="ARBA00023015"/>
    </source>
</evidence>
<protein>
    <submittedName>
        <fullName evidence="6">LysR family transcriptional regulator</fullName>
    </submittedName>
</protein>
<keyword evidence="2" id="KW-0805">Transcription regulation</keyword>
<dbReference type="FunFam" id="1.10.10.10:FF:000001">
    <property type="entry name" value="LysR family transcriptional regulator"/>
    <property type="match status" value="1"/>
</dbReference>
<dbReference type="SUPFAM" id="SSF46785">
    <property type="entry name" value="Winged helix' DNA-binding domain"/>
    <property type="match status" value="1"/>
</dbReference>
<gene>
    <name evidence="6" type="ORF">CWB98_09540</name>
</gene>
<evidence type="ECO:0000256" key="3">
    <source>
        <dbReference type="ARBA" id="ARBA00023125"/>
    </source>
</evidence>
<name>A0A5S3X1B3_9GAMM</name>
<reference evidence="7" key="2">
    <citation type="submission" date="2019-06" db="EMBL/GenBank/DDBJ databases">
        <title>Co-occurence of chitin degradation, pigmentation and bioactivity in marine Pseudoalteromonas.</title>
        <authorList>
            <person name="Sonnenschein E.C."/>
            <person name="Bech P.K."/>
        </authorList>
    </citation>
    <scope>NUCLEOTIDE SEQUENCE [LARGE SCALE GENOMIC DNA]</scope>
    <source>
        <strain evidence="7">S2599</strain>
    </source>
</reference>
<accession>A0A5S3X1B3</accession>
<dbReference type="EMBL" id="PNCJ01000013">
    <property type="protein sequence ID" value="TMP37803.1"/>
    <property type="molecule type" value="Genomic_DNA"/>
</dbReference>
<organism evidence="6 7">
    <name type="scientific">Pseudoalteromonas rubra</name>
    <dbReference type="NCBI Taxonomy" id="43658"/>
    <lineage>
        <taxon>Bacteria</taxon>
        <taxon>Pseudomonadati</taxon>
        <taxon>Pseudomonadota</taxon>
        <taxon>Gammaproteobacteria</taxon>
        <taxon>Alteromonadales</taxon>
        <taxon>Pseudoalteromonadaceae</taxon>
        <taxon>Pseudoalteromonas</taxon>
    </lineage>
</organism>
<keyword evidence="4" id="KW-0804">Transcription</keyword>
<keyword evidence="3" id="KW-0238">DNA-binding</keyword>
<sequence length="286" mass="31658">MLDDLLLFVEVARRGSFAKAAEALALSAPTLSKRLAGLEARLGYSLMIRSARGVMLTSHGHAVYDKVATQLLALNAQCTELLNPQVRAFHLLCPQNLINGPLYPVVESFQRAYPDLTLHIEPDNTNVLMSQKRFDVIIRVGTLQDSSCFHTRVGQIGVKCVVSAQADEVSTLFMPFKAEQVPDSPSWRSLLARFDQVSYVGDITLARQMVSSGLGAAILPMTEVAQLDQPFHYLGEWQHMRPVYALWANTRKPPAMVQIFVNQLKAFCADSQVLQGELCEGLTDLK</sequence>
<feature type="domain" description="HTH lysR-type" evidence="5">
    <location>
        <begin position="1"/>
        <end position="57"/>
    </location>
</feature>
<dbReference type="Gene3D" id="1.10.10.10">
    <property type="entry name" value="Winged helix-like DNA-binding domain superfamily/Winged helix DNA-binding domain"/>
    <property type="match status" value="1"/>
</dbReference>
<dbReference type="PANTHER" id="PTHR30537">
    <property type="entry name" value="HTH-TYPE TRANSCRIPTIONAL REGULATOR"/>
    <property type="match status" value="1"/>
</dbReference>
<dbReference type="InterPro" id="IPR000847">
    <property type="entry name" value="LysR_HTH_N"/>
</dbReference>
<dbReference type="GO" id="GO:0003677">
    <property type="term" value="F:DNA binding"/>
    <property type="evidence" value="ECO:0007669"/>
    <property type="project" value="UniProtKB-KW"/>
</dbReference>
<dbReference type="Proteomes" id="UP000306719">
    <property type="component" value="Unassembled WGS sequence"/>
</dbReference>
<dbReference type="Pfam" id="PF00126">
    <property type="entry name" value="HTH_1"/>
    <property type="match status" value="1"/>
</dbReference>
<dbReference type="InterPro" id="IPR058163">
    <property type="entry name" value="LysR-type_TF_proteobact-type"/>
</dbReference>
<proteinExistence type="inferred from homology"/>
<reference evidence="6 7" key="1">
    <citation type="submission" date="2018-01" db="EMBL/GenBank/DDBJ databases">
        <authorList>
            <person name="Paulsen S."/>
            <person name="Gram L.K."/>
        </authorList>
    </citation>
    <scope>NUCLEOTIDE SEQUENCE [LARGE SCALE GENOMIC DNA]</scope>
    <source>
        <strain evidence="6 7">S2599</strain>
    </source>
</reference>
<dbReference type="AlphaFoldDB" id="A0A5S3X1B3"/>
<dbReference type="OrthoDB" id="9786526at2"/>
<dbReference type="PROSITE" id="PS50931">
    <property type="entry name" value="HTH_LYSR"/>
    <property type="match status" value="1"/>
</dbReference>
<dbReference type="RefSeq" id="WP_138544636.1">
    <property type="nucleotide sequence ID" value="NZ_PNCJ01000013.1"/>
</dbReference>
<comment type="caution">
    <text evidence="6">The sequence shown here is derived from an EMBL/GenBank/DDBJ whole genome shotgun (WGS) entry which is preliminary data.</text>
</comment>
<comment type="similarity">
    <text evidence="1">Belongs to the LysR transcriptional regulatory family.</text>
</comment>
<evidence type="ECO:0000313" key="7">
    <source>
        <dbReference type="Proteomes" id="UP000306719"/>
    </source>
</evidence>
<evidence type="ECO:0000256" key="1">
    <source>
        <dbReference type="ARBA" id="ARBA00009437"/>
    </source>
</evidence>
<dbReference type="PANTHER" id="PTHR30537:SF5">
    <property type="entry name" value="HTH-TYPE TRANSCRIPTIONAL ACTIVATOR TTDR-RELATED"/>
    <property type="match status" value="1"/>
</dbReference>
<dbReference type="InterPro" id="IPR036390">
    <property type="entry name" value="WH_DNA-bd_sf"/>
</dbReference>
<dbReference type="Pfam" id="PF03466">
    <property type="entry name" value="LysR_substrate"/>
    <property type="match status" value="1"/>
</dbReference>
<evidence type="ECO:0000256" key="4">
    <source>
        <dbReference type="ARBA" id="ARBA00023163"/>
    </source>
</evidence>
<dbReference type="CDD" id="cd05466">
    <property type="entry name" value="PBP2_LTTR_substrate"/>
    <property type="match status" value="1"/>
</dbReference>
<dbReference type="InterPro" id="IPR036388">
    <property type="entry name" value="WH-like_DNA-bd_sf"/>
</dbReference>
<evidence type="ECO:0000259" key="5">
    <source>
        <dbReference type="PROSITE" id="PS50931"/>
    </source>
</evidence>
<dbReference type="Gene3D" id="3.40.190.290">
    <property type="match status" value="1"/>
</dbReference>
<dbReference type="InterPro" id="IPR005119">
    <property type="entry name" value="LysR_subst-bd"/>
</dbReference>